<proteinExistence type="predicted"/>
<accession>A0A101FSV1</accession>
<evidence type="ECO:0000313" key="4">
    <source>
        <dbReference type="Proteomes" id="UP000057043"/>
    </source>
</evidence>
<sequence length="67" mass="7758">MSIKSPADVRRIARRVISDIFQENSQIENAGKVNQLLMTWLKGWELEKVSDLEERIMKLEGEKGGRE</sequence>
<dbReference type="EMBL" id="LGFT01000044">
    <property type="protein sequence ID" value="KUK43861.1"/>
    <property type="molecule type" value="Genomic_DNA"/>
</dbReference>
<dbReference type="Proteomes" id="UP000053961">
    <property type="component" value="Unassembled WGS sequence"/>
</dbReference>
<reference evidence="3 4" key="2">
    <citation type="journal article" date="2015" name="MBio">
        <title>Genome-Resolved Metagenomic Analysis Reveals Roles for Candidate Phyla and Other Microbial Community Members in Biogeochemical Transformations in Oil Reservoirs.</title>
        <authorList>
            <person name="Hu P."/>
            <person name="Tom L."/>
            <person name="Singh A."/>
            <person name="Thomas B.C."/>
            <person name="Baker B.J."/>
            <person name="Piceno Y.M."/>
            <person name="Andersen G.L."/>
            <person name="Banfield J.F."/>
        </authorList>
    </citation>
    <scope>NUCLEOTIDE SEQUENCE [LARGE SCALE GENOMIC DNA]</scope>
    <source>
        <strain evidence="1">57_489</strain>
    </source>
</reference>
<protein>
    <submittedName>
        <fullName evidence="1">Uncharacterized protein</fullName>
    </submittedName>
</protein>
<dbReference type="EMBL" id="LGHB01000022">
    <property type="protein sequence ID" value="KUK95989.1"/>
    <property type="molecule type" value="Genomic_DNA"/>
</dbReference>
<organism evidence="1 4">
    <name type="scientific">Methanothrix harundinacea</name>
    <dbReference type="NCBI Taxonomy" id="301375"/>
    <lineage>
        <taxon>Archaea</taxon>
        <taxon>Methanobacteriati</taxon>
        <taxon>Methanobacteriota</taxon>
        <taxon>Stenosarchaea group</taxon>
        <taxon>Methanomicrobia</taxon>
        <taxon>Methanotrichales</taxon>
        <taxon>Methanotrichaceae</taxon>
        <taxon>Methanothrix</taxon>
    </lineage>
</organism>
<gene>
    <name evidence="1" type="ORF">XD72_1761</name>
    <name evidence="2" type="ORF">XE07_1425</name>
</gene>
<dbReference type="AlphaFoldDB" id="A0A101FSV1"/>
<comment type="caution">
    <text evidence="1">The sequence shown here is derived from an EMBL/GenBank/DDBJ whole genome shotgun (WGS) entry which is preliminary data.</text>
</comment>
<evidence type="ECO:0000313" key="1">
    <source>
        <dbReference type="EMBL" id="KUK43861.1"/>
    </source>
</evidence>
<name>A0A101FSV1_9EURY</name>
<dbReference type="Proteomes" id="UP000057043">
    <property type="component" value="Unassembled WGS sequence"/>
</dbReference>
<dbReference type="PATRIC" id="fig|301375.6.peg.552"/>
<evidence type="ECO:0000313" key="2">
    <source>
        <dbReference type="EMBL" id="KUK95989.1"/>
    </source>
</evidence>
<evidence type="ECO:0000313" key="3">
    <source>
        <dbReference type="Proteomes" id="UP000053961"/>
    </source>
</evidence>
<reference evidence="2" key="1">
    <citation type="journal article" date="2015" name="MBio">
        <title>Genome-resolved metagenomic analysis reveals roles for candidate phyla and other microbial community members in biogeochemical transformations in oil reservoirs.</title>
        <authorList>
            <person name="Hu P."/>
            <person name="Tom L."/>
            <person name="Singh A."/>
            <person name="Thomas B.C."/>
            <person name="Baker B.J."/>
            <person name="Piceno Y.M."/>
            <person name="Andersen G.L."/>
            <person name="Banfield J.F."/>
        </authorList>
    </citation>
    <scope>NUCLEOTIDE SEQUENCE [LARGE SCALE GENOMIC DNA]</scope>
    <source>
        <strain evidence="2">56_747</strain>
    </source>
</reference>